<dbReference type="EMBL" id="JBHSFS010000013">
    <property type="protein sequence ID" value="MFC4516445.1"/>
    <property type="molecule type" value="Genomic_DNA"/>
</dbReference>
<dbReference type="PANTHER" id="PTHR21310:SF15">
    <property type="entry name" value="AMINOGLYCOSIDE PHOSPHOTRANSFERASE DOMAIN-CONTAINING PROTEIN"/>
    <property type="match status" value="1"/>
</dbReference>
<dbReference type="InterPro" id="IPR011009">
    <property type="entry name" value="Kinase-like_dom_sf"/>
</dbReference>
<reference evidence="3" key="1">
    <citation type="journal article" date="2019" name="Int. J. Syst. Evol. Microbiol.">
        <title>The Global Catalogue of Microorganisms (GCM) 10K type strain sequencing project: providing services to taxonomists for standard genome sequencing and annotation.</title>
        <authorList>
            <consortium name="The Broad Institute Genomics Platform"/>
            <consortium name="The Broad Institute Genome Sequencing Center for Infectious Disease"/>
            <person name="Wu L."/>
            <person name="Ma J."/>
        </authorList>
    </citation>
    <scope>NUCLEOTIDE SEQUENCE [LARGE SCALE GENOMIC DNA]</scope>
    <source>
        <strain evidence="3">CECT 8064</strain>
    </source>
</reference>
<feature type="domain" description="Aminoglycoside phosphotransferase" evidence="1">
    <location>
        <begin position="36"/>
        <end position="241"/>
    </location>
</feature>
<evidence type="ECO:0000313" key="2">
    <source>
        <dbReference type="EMBL" id="MFC4516445.1"/>
    </source>
</evidence>
<dbReference type="SUPFAM" id="SSF56112">
    <property type="entry name" value="Protein kinase-like (PK-like)"/>
    <property type="match status" value="1"/>
</dbReference>
<dbReference type="Proteomes" id="UP001595990">
    <property type="component" value="Unassembled WGS sequence"/>
</dbReference>
<dbReference type="Gene3D" id="3.30.200.20">
    <property type="entry name" value="Phosphorylase Kinase, domain 1"/>
    <property type="match status" value="1"/>
</dbReference>
<accession>A0ABV9BQS5</accession>
<evidence type="ECO:0000313" key="3">
    <source>
        <dbReference type="Proteomes" id="UP001595990"/>
    </source>
</evidence>
<dbReference type="Pfam" id="PF01636">
    <property type="entry name" value="APH"/>
    <property type="match status" value="1"/>
</dbReference>
<protein>
    <submittedName>
        <fullName evidence="2">Phosphotransferase</fullName>
    </submittedName>
</protein>
<gene>
    <name evidence="2" type="ORF">ACFPEN_26375</name>
</gene>
<dbReference type="Gene3D" id="3.90.1200.10">
    <property type="match status" value="1"/>
</dbReference>
<organism evidence="2 3">
    <name type="scientific">Streptomyces ehimensis</name>
    <dbReference type="NCBI Taxonomy" id="68195"/>
    <lineage>
        <taxon>Bacteria</taxon>
        <taxon>Bacillati</taxon>
        <taxon>Actinomycetota</taxon>
        <taxon>Actinomycetes</taxon>
        <taxon>Kitasatosporales</taxon>
        <taxon>Streptomycetaceae</taxon>
        <taxon>Streptomyces</taxon>
    </lineage>
</organism>
<comment type="caution">
    <text evidence="2">The sequence shown here is derived from an EMBL/GenBank/DDBJ whole genome shotgun (WGS) entry which is preliminary data.</text>
</comment>
<evidence type="ECO:0000259" key="1">
    <source>
        <dbReference type="Pfam" id="PF01636"/>
    </source>
</evidence>
<name>A0ABV9BQS5_9ACTN</name>
<proteinExistence type="predicted"/>
<dbReference type="RefSeq" id="WP_411951717.1">
    <property type="nucleotide sequence ID" value="NZ_JBHSFS010000013.1"/>
</dbReference>
<dbReference type="InterPro" id="IPR002575">
    <property type="entry name" value="Aminoglycoside_PTrfase"/>
</dbReference>
<keyword evidence="3" id="KW-1185">Reference proteome</keyword>
<dbReference type="InterPro" id="IPR051678">
    <property type="entry name" value="AGP_Transferase"/>
</dbReference>
<dbReference type="PANTHER" id="PTHR21310">
    <property type="entry name" value="AMINOGLYCOSIDE PHOSPHOTRANSFERASE-RELATED-RELATED"/>
    <property type="match status" value="1"/>
</dbReference>
<sequence length="278" mass="29778">MNGLLGNDLERVCHRAAELVARWGGGPVPDLGAFQVDDSGWDFRVFHVGPWCLRAARRPEAAVRMEREAAALAVVRTVVGLPMPAPDELAPGVTVGPWLEGRPLTAEDVPAVADELAHALHALHALAPSAIGVEAGEGHQEATRQEALEVLNQARQHRLQSPDVAVLAVGIEDPTLWSYPPTLVHADLTPNHILVSEDGTALAGLLDWSDLRVDDPAIDLAGIGCAVGEESGDLLVDAYLRCKPQGAAIESALKRRVRLREAWGRIVEELHNAGCRRG</sequence>